<protein>
    <recommendedName>
        <fullName evidence="3">PIN domain-containing protein</fullName>
    </recommendedName>
</protein>
<dbReference type="KEGG" id="dwd:DSCW_29690"/>
<evidence type="ECO:0000313" key="1">
    <source>
        <dbReference type="EMBL" id="BBO75552.1"/>
    </source>
</evidence>
<evidence type="ECO:0008006" key="3">
    <source>
        <dbReference type="Google" id="ProtNLM"/>
    </source>
</evidence>
<dbReference type="EMBL" id="AP021875">
    <property type="protein sequence ID" value="BBO75552.1"/>
    <property type="molecule type" value="Genomic_DNA"/>
</dbReference>
<reference evidence="1 2" key="1">
    <citation type="submission" date="2019-11" db="EMBL/GenBank/DDBJ databases">
        <title>Comparative genomics of hydrocarbon-degrading Desulfosarcina strains.</title>
        <authorList>
            <person name="Watanabe M."/>
            <person name="Kojima H."/>
            <person name="Fukui M."/>
        </authorList>
    </citation>
    <scope>NUCLEOTIDE SEQUENCE [LARGE SCALE GENOMIC DNA]</scope>
    <source>
        <strain evidence="1 2">PP31</strain>
    </source>
</reference>
<evidence type="ECO:0000313" key="2">
    <source>
        <dbReference type="Proteomes" id="UP000427769"/>
    </source>
</evidence>
<name>A0A5K7Z0Q3_9BACT</name>
<organism evidence="1 2">
    <name type="scientific">Desulfosarcina widdelii</name>
    <dbReference type="NCBI Taxonomy" id="947919"/>
    <lineage>
        <taxon>Bacteria</taxon>
        <taxon>Pseudomonadati</taxon>
        <taxon>Thermodesulfobacteriota</taxon>
        <taxon>Desulfobacteria</taxon>
        <taxon>Desulfobacterales</taxon>
        <taxon>Desulfosarcinaceae</taxon>
        <taxon>Desulfosarcina</taxon>
    </lineage>
</organism>
<accession>A0A5K7Z0Q3</accession>
<sequence>MCGGFFRLIFRETIITKSPCRKNKMVDDPTDNKFFACALEKKADHIVPRDPHLRNLKHFHGIQIIDATRFIRKVKTIT</sequence>
<proteinExistence type="predicted"/>
<gene>
    <name evidence="1" type="ORF">DSCW_29690</name>
</gene>
<keyword evidence="2" id="KW-1185">Reference proteome</keyword>
<dbReference type="AlphaFoldDB" id="A0A5K7Z0Q3"/>
<dbReference type="Proteomes" id="UP000427769">
    <property type="component" value="Chromosome"/>
</dbReference>